<feature type="region of interest" description="Disordered" evidence="3">
    <location>
        <begin position="170"/>
        <end position="228"/>
    </location>
</feature>
<feature type="compositionally biased region" description="Basic and acidic residues" evidence="3">
    <location>
        <begin position="703"/>
        <end position="714"/>
    </location>
</feature>
<feature type="compositionally biased region" description="Low complexity" evidence="3">
    <location>
        <begin position="214"/>
        <end position="225"/>
    </location>
</feature>
<feature type="compositionally biased region" description="Basic residues" evidence="3">
    <location>
        <begin position="170"/>
        <end position="180"/>
    </location>
</feature>
<protein>
    <submittedName>
        <fullName evidence="4">Uncharacterized protein</fullName>
    </submittedName>
</protein>
<feature type="region of interest" description="Disordered" evidence="3">
    <location>
        <begin position="97"/>
        <end position="134"/>
    </location>
</feature>
<dbReference type="Pfam" id="PF10288">
    <property type="entry name" value="CTU2"/>
    <property type="match status" value="1"/>
</dbReference>
<dbReference type="AlphaFoldDB" id="A0A7J6JYI7"/>
<gene>
    <name evidence="4" type="ORF">TGRH88_051280</name>
</gene>
<dbReference type="InterPro" id="IPR014729">
    <property type="entry name" value="Rossmann-like_a/b/a_fold"/>
</dbReference>
<feature type="compositionally biased region" description="Basic and acidic residues" evidence="3">
    <location>
        <begin position="97"/>
        <end position="106"/>
    </location>
</feature>
<feature type="compositionally biased region" description="Low complexity" evidence="3">
    <location>
        <begin position="585"/>
        <end position="602"/>
    </location>
</feature>
<dbReference type="GO" id="GO:0016783">
    <property type="term" value="F:sulfurtransferase activity"/>
    <property type="evidence" value="ECO:0007669"/>
    <property type="project" value="TreeGrafter"/>
</dbReference>
<name>A0A7J6JYI7_TOXGO</name>
<keyword evidence="5" id="KW-1185">Reference proteome</keyword>
<dbReference type="InterPro" id="IPR019407">
    <property type="entry name" value="CTU2"/>
</dbReference>
<dbReference type="PANTHER" id="PTHR20882:SF14">
    <property type="entry name" value="CYTOPLASMIC TRNA 2-THIOLATION PROTEIN 2"/>
    <property type="match status" value="1"/>
</dbReference>
<feature type="region of interest" description="Disordered" evidence="3">
    <location>
        <begin position="490"/>
        <end position="537"/>
    </location>
</feature>
<feature type="region of interest" description="Disordered" evidence="3">
    <location>
        <begin position="585"/>
        <end position="613"/>
    </location>
</feature>
<dbReference type="Proteomes" id="UP000557509">
    <property type="component" value="Unassembled WGS sequence"/>
</dbReference>
<dbReference type="VEuPathDB" id="ToxoDB:TGME49_311905"/>
<dbReference type="Gene3D" id="3.40.50.620">
    <property type="entry name" value="HUPs"/>
    <property type="match status" value="1"/>
</dbReference>
<sequence>MSVPPFTPPNAEGALLRGLHAPARERRKPSSSASSSTPQKPVRTAFENGRFLCYKCKANWAVCDDREKSCRNCLLNLVRSTVVSHLRKVAETSRQLEEAAKEEGQRETTAACGSGREETETARAHRRRPTTDEADDQKRVWFVAVSGGPASLALVHILRDHLLEQRSKWERRKAGQLRRQTHADRHRQAPANEASPDAPSSSSSQDGPETQKESSSSSSPLSSSSARQDCPPLPLFAVHVDVAPWLPRGPASSQGCLEKSSESSLVAELRAILDSLGVPLLVIPPTAAFFHNSSSGPSSSGDCSSDSVSCEDGGEALRVHLQAVLAEDGNAFEALLRVIIVRSLFHFLQRSPLPLRADSRPSVLAARNAAADFAGESKCRDKERSEQERPTQSSSRRRLALLCFGDSSTRLAVRLLLKACQGDGLTLQQEAQLVDDRFLPSFCLCRPLLSISAKEAAMYCRYAALPFLSTNPYSLVLPFPAPSLPLPPLPSRSSNTVANSPASSSSSSSASSSSSSASTSSSSSSSSASSSSSSPSSLCSPAFVSVRSVPLSFLIRSFLLDLQRNFPSTVSNVLKTSQKAAPVSRRLSTLVSSSEENSSSLSQREGGSDAKNDSSETCSLCLLGLCDPETFSDNALWDSNQRRILFQSPQGEASTSLCPPRLPLCMPCARAASAGTASASVAFSCLSSSFSQVASSGSQHDTQGMRDKAAGLWH</sequence>
<proteinExistence type="predicted"/>
<evidence type="ECO:0000256" key="1">
    <source>
        <dbReference type="ARBA" id="ARBA00022490"/>
    </source>
</evidence>
<dbReference type="GO" id="GO:0002143">
    <property type="term" value="P:tRNA wobble position uridine thiolation"/>
    <property type="evidence" value="ECO:0007669"/>
    <property type="project" value="TreeGrafter"/>
</dbReference>
<evidence type="ECO:0000313" key="4">
    <source>
        <dbReference type="EMBL" id="KAF4639356.1"/>
    </source>
</evidence>
<dbReference type="EMBL" id="JAAUHK010000196">
    <property type="protein sequence ID" value="KAF4639356.1"/>
    <property type="molecule type" value="Genomic_DNA"/>
</dbReference>
<organism evidence="4 5">
    <name type="scientific">Toxoplasma gondii</name>
    <dbReference type="NCBI Taxonomy" id="5811"/>
    <lineage>
        <taxon>Eukaryota</taxon>
        <taxon>Sar</taxon>
        <taxon>Alveolata</taxon>
        <taxon>Apicomplexa</taxon>
        <taxon>Conoidasida</taxon>
        <taxon>Coccidia</taxon>
        <taxon>Eucoccidiorida</taxon>
        <taxon>Eimeriorina</taxon>
        <taxon>Sarcocystidae</taxon>
        <taxon>Toxoplasma</taxon>
    </lineage>
</organism>
<feature type="compositionally biased region" description="Low complexity" evidence="3">
    <location>
        <begin position="491"/>
        <end position="537"/>
    </location>
</feature>
<reference evidence="4 5" key="1">
    <citation type="submission" date="2020-03" db="EMBL/GenBank/DDBJ databases">
        <title>Genome sequence of Toxoplasma gondii RH-88 strain.</title>
        <authorList>
            <person name="Lorenzi H.A."/>
            <person name="Venepally P."/>
            <person name="Rozenberg A."/>
            <person name="Sibley D."/>
        </authorList>
    </citation>
    <scope>NUCLEOTIDE SEQUENCE [LARGE SCALE GENOMIC DNA]</scope>
    <source>
        <strain evidence="4 5">RH-88</strain>
    </source>
</reference>
<keyword evidence="1" id="KW-0963">Cytoplasm</keyword>
<dbReference type="GO" id="GO:0005829">
    <property type="term" value="C:cytosol"/>
    <property type="evidence" value="ECO:0007669"/>
    <property type="project" value="TreeGrafter"/>
</dbReference>
<keyword evidence="2" id="KW-0819">tRNA processing</keyword>
<evidence type="ECO:0000313" key="5">
    <source>
        <dbReference type="Proteomes" id="UP000557509"/>
    </source>
</evidence>
<dbReference type="GO" id="GO:0000049">
    <property type="term" value="F:tRNA binding"/>
    <property type="evidence" value="ECO:0007669"/>
    <property type="project" value="InterPro"/>
</dbReference>
<feature type="region of interest" description="Disordered" evidence="3">
    <location>
        <begin position="694"/>
        <end position="714"/>
    </location>
</feature>
<evidence type="ECO:0000256" key="3">
    <source>
        <dbReference type="SAM" id="MobiDB-lite"/>
    </source>
</evidence>
<accession>A0A7J6JYI7</accession>
<feature type="region of interest" description="Disordered" evidence="3">
    <location>
        <begin position="1"/>
        <end position="41"/>
    </location>
</feature>
<comment type="caution">
    <text evidence="4">The sequence shown here is derived from an EMBL/GenBank/DDBJ whole genome shotgun (WGS) entry which is preliminary data.</text>
</comment>
<dbReference type="PANTHER" id="PTHR20882">
    <property type="entry name" value="CYTOPLASMIC TRNA 2-THIOLATION PROTEIN 2"/>
    <property type="match status" value="1"/>
</dbReference>
<feature type="compositionally biased region" description="Low complexity" evidence="3">
    <location>
        <begin position="189"/>
        <end position="204"/>
    </location>
</feature>
<evidence type="ECO:0000256" key="2">
    <source>
        <dbReference type="ARBA" id="ARBA00022694"/>
    </source>
</evidence>